<evidence type="ECO:0000256" key="1">
    <source>
        <dbReference type="ARBA" id="ARBA00022679"/>
    </source>
</evidence>
<dbReference type="Pfam" id="PF02709">
    <property type="entry name" value="Glyco_transf_7C"/>
    <property type="match status" value="1"/>
</dbReference>
<comment type="caution">
    <text evidence="3">The sequence shown here is derived from an EMBL/GenBank/DDBJ whole genome shotgun (WGS) entry which is preliminary data.</text>
</comment>
<accession>A0A2P8HET0</accession>
<dbReference type="InterPro" id="IPR027791">
    <property type="entry name" value="Galactosyl_T_C"/>
</dbReference>
<dbReference type="RefSeq" id="WP_106530143.1">
    <property type="nucleotide sequence ID" value="NZ_PYAW01000005.1"/>
</dbReference>
<name>A0A2P8HET0_CHINA</name>
<dbReference type="GO" id="GO:0016740">
    <property type="term" value="F:transferase activity"/>
    <property type="evidence" value="ECO:0007669"/>
    <property type="project" value="UniProtKB-KW"/>
</dbReference>
<protein>
    <submittedName>
        <fullName evidence="3">GT2 family glycosyltransferase</fullName>
    </submittedName>
</protein>
<dbReference type="AlphaFoldDB" id="A0A2P8HET0"/>
<evidence type="ECO:0000259" key="2">
    <source>
        <dbReference type="Pfam" id="PF02709"/>
    </source>
</evidence>
<organism evidence="3 4">
    <name type="scientific">Chitinophaga niastensis</name>
    <dbReference type="NCBI Taxonomy" id="536980"/>
    <lineage>
        <taxon>Bacteria</taxon>
        <taxon>Pseudomonadati</taxon>
        <taxon>Bacteroidota</taxon>
        <taxon>Chitinophagia</taxon>
        <taxon>Chitinophagales</taxon>
        <taxon>Chitinophagaceae</taxon>
        <taxon>Chitinophaga</taxon>
    </lineage>
</organism>
<feature type="domain" description="Galactosyltransferase C-terminal" evidence="2">
    <location>
        <begin position="479"/>
        <end position="534"/>
    </location>
</feature>
<dbReference type="Proteomes" id="UP000240971">
    <property type="component" value="Unassembled WGS sequence"/>
</dbReference>
<dbReference type="OrthoDB" id="7295299at2"/>
<evidence type="ECO:0000313" key="3">
    <source>
        <dbReference type="EMBL" id="PSL44701.1"/>
    </source>
</evidence>
<dbReference type="Gene3D" id="3.90.550.10">
    <property type="entry name" value="Spore Coat Polysaccharide Biosynthesis Protein SpsA, Chain A"/>
    <property type="match status" value="1"/>
</dbReference>
<keyword evidence="4" id="KW-1185">Reference proteome</keyword>
<sequence length="581" mass="67571">MLFISAQPDDYYFLWQIQLQLFNLHQLGISPGNIHVLIAYDPQVGLRHYFADFIRSSGKAVFYVYPDNRLHRNYPSSIRPHILKQHFKCFPELKESPVFYMDADVLFRSIPDFEKLLKDDCWYVSDTRSYLNTAYIKQTGGEQLFLQMCETVNIPAEIVQANDGDTGGAQYLMKNLSYSFWNKVEDDCEQLYILMNTHNNREAEKTYLQSGAMRSEYKGIQSWCADMWAVLWNAWLIKQKVKISEELDFCWPENHISKWHRHKLLHYSGVSRNANSGAFCKGDYVHSNPFHASLDDINQHTCSFAIAGLIKEYRMEIEAARIPMRDMTFLIPVRIDSPDRLQNLLLIISYLTKYFDTNIIIGESDRIPHVPVNKLPPSCTYHFLPDVSPLFNHTHINNFLVKRAKTPLIAIYDTDAIVPVNQITTAINLLRANKADAVSPYYGQFVAIDKLFKGMFKKILDPQLFVLNIDKFTTATYRSWGGAIFIKKGVFLAAGMDNEYFKSWGPEDIERVKRMKNLGYHVRRVEGALFHLPHERLTNSGYSNNKVHLDYMREYISICNMEKAQLESYIDKWSWIKTGEL</sequence>
<dbReference type="InterPro" id="IPR029044">
    <property type="entry name" value="Nucleotide-diphossugar_trans"/>
</dbReference>
<keyword evidence="1 3" id="KW-0808">Transferase</keyword>
<dbReference type="EMBL" id="PYAW01000005">
    <property type="protein sequence ID" value="PSL44701.1"/>
    <property type="molecule type" value="Genomic_DNA"/>
</dbReference>
<gene>
    <name evidence="3" type="ORF">CLV51_10573</name>
</gene>
<dbReference type="SUPFAM" id="SSF53448">
    <property type="entry name" value="Nucleotide-diphospho-sugar transferases"/>
    <property type="match status" value="1"/>
</dbReference>
<proteinExistence type="predicted"/>
<evidence type="ECO:0000313" key="4">
    <source>
        <dbReference type="Proteomes" id="UP000240971"/>
    </source>
</evidence>
<reference evidence="3 4" key="1">
    <citation type="submission" date="2018-03" db="EMBL/GenBank/DDBJ databases">
        <title>Genomic Encyclopedia of Archaeal and Bacterial Type Strains, Phase II (KMG-II): from individual species to whole genera.</title>
        <authorList>
            <person name="Goeker M."/>
        </authorList>
    </citation>
    <scope>NUCLEOTIDE SEQUENCE [LARGE SCALE GENOMIC DNA]</scope>
    <source>
        <strain evidence="3 4">DSM 24859</strain>
    </source>
</reference>